<evidence type="ECO:0000313" key="3">
    <source>
        <dbReference type="Proteomes" id="UP000182229"/>
    </source>
</evidence>
<keyword evidence="1" id="KW-1133">Transmembrane helix</keyword>
<evidence type="ECO:0008006" key="4">
    <source>
        <dbReference type="Google" id="ProtNLM"/>
    </source>
</evidence>
<reference evidence="2 3" key="2">
    <citation type="submission" date="2016-12" db="EMBL/GenBank/DDBJ databases">
        <title>Draft Genome Sequence of Cystobacter ferrugineus Strain Cbfe23.</title>
        <authorList>
            <person name="Akbar S."/>
            <person name="Dowd S.E."/>
            <person name="Stevens D.C."/>
        </authorList>
    </citation>
    <scope>NUCLEOTIDE SEQUENCE [LARGE SCALE GENOMIC DNA]</scope>
    <source>
        <strain evidence="2 3">Cbfe23</strain>
    </source>
</reference>
<dbReference type="EMBL" id="MPIN01000009">
    <property type="protein sequence ID" value="OJH36728.1"/>
    <property type="molecule type" value="Genomic_DNA"/>
</dbReference>
<reference evidence="3" key="1">
    <citation type="submission" date="2016-11" db="EMBL/GenBank/DDBJ databases">
        <authorList>
            <person name="Shukria A."/>
            <person name="Stevens D.C."/>
        </authorList>
    </citation>
    <scope>NUCLEOTIDE SEQUENCE [LARGE SCALE GENOMIC DNA]</scope>
    <source>
        <strain evidence="3">Cbfe23</strain>
    </source>
</reference>
<keyword evidence="1" id="KW-0812">Transmembrane</keyword>
<dbReference type="NCBIfam" id="TIGR04034">
    <property type="entry name" value="export_SdpA"/>
    <property type="match status" value="1"/>
</dbReference>
<sequence>MTPNPPPPLETTGVRRLGLLALGLLLGWSTVVMYALHAALPYNPIRLPFEDRLDMRLILPEGWAFFTRDPREDRMQPYLRGADGQWSKASMTPNFQPKNLFGIDRAARAQGVEMGLLLEAARQVERSDCKEEPRVCLERATVGRALRNISPNPSLCGQVGIVFQRAVPWAWSRSSQGKPITMPSKILRLDVEC</sequence>
<comment type="caution">
    <text evidence="2">The sequence shown here is derived from an EMBL/GenBank/DDBJ whole genome shotgun (WGS) entry which is preliminary data.</text>
</comment>
<accession>A0A1L9B390</accession>
<dbReference type="STRING" id="83449.BON30_29905"/>
<evidence type="ECO:0000313" key="2">
    <source>
        <dbReference type="EMBL" id="OJH36728.1"/>
    </source>
</evidence>
<feature type="transmembrane region" description="Helical" evidence="1">
    <location>
        <begin position="20"/>
        <end position="40"/>
    </location>
</feature>
<dbReference type="AlphaFoldDB" id="A0A1L9B390"/>
<name>A0A1L9B390_9BACT</name>
<dbReference type="Pfam" id="PF17418">
    <property type="entry name" value="SdpA"/>
    <property type="match status" value="1"/>
</dbReference>
<keyword evidence="1" id="KW-0472">Membrane</keyword>
<protein>
    <recommendedName>
        <fullName evidence="4">SdpA family antimicrobial peptide system protein</fullName>
    </recommendedName>
</protein>
<dbReference type="InterPro" id="IPR023902">
    <property type="entry name" value="Sporulation_SdpA"/>
</dbReference>
<keyword evidence="3" id="KW-1185">Reference proteome</keyword>
<evidence type="ECO:0000256" key="1">
    <source>
        <dbReference type="SAM" id="Phobius"/>
    </source>
</evidence>
<proteinExistence type="predicted"/>
<dbReference type="Proteomes" id="UP000182229">
    <property type="component" value="Unassembled WGS sequence"/>
</dbReference>
<gene>
    <name evidence="2" type="ORF">BON30_29905</name>
</gene>
<organism evidence="2 3">
    <name type="scientific">Cystobacter ferrugineus</name>
    <dbReference type="NCBI Taxonomy" id="83449"/>
    <lineage>
        <taxon>Bacteria</taxon>
        <taxon>Pseudomonadati</taxon>
        <taxon>Myxococcota</taxon>
        <taxon>Myxococcia</taxon>
        <taxon>Myxococcales</taxon>
        <taxon>Cystobacterineae</taxon>
        <taxon>Archangiaceae</taxon>
        <taxon>Cystobacter</taxon>
    </lineage>
</organism>